<dbReference type="AlphaFoldDB" id="A0A978VPJ0"/>
<name>A0A978VPJ0_ZIZJJ</name>
<evidence type="ECO:0000313" key="3">
    <source>
        <dbReference type="Proteomes" id="UP000813462"/>
    </source>
</evidence>
<proteinExistence type="predicted"/>
<keyword evidence="1" id="KW-0812">Transmembrane</keyword>
<reference evidence="2" key="1">
    <citation type="journal article" date="2021" name="Front. Plant Sci.">
        <title>Chromosome-Scale Genome Assembly for Chinese Sour Jujube and Insights Into Its Genome Evolution and Domestication Signature.</title>
        <authorList>
            <person name="Shen L.-Y."/>
            <person name="Luo H."/>
            <person name="Wang X.-L."/>
            <person name="Wang X.-M."/>
            <person name="Qiu X.-J."/>
            <person name="Liu H."/>
            <person name="Zhou S.-S."/>
            <person name="Jia K.-H."/>
            <person name="Nie S."/>
            <person name="Bao Y.-T."/>
            <person name="Zhang R.-G."/>
            <person name="Yun Q.-Z."/>
            <person name="Chai Y.-H."/>
            <person name="Lu J.-Y."/>
            <person name="Li Y."/>
            <person name="Zhao S.-W."/>
            <person name="Mao J.-F."/>
            <person name="Jia S.-G."/>
            <person name="Mao Y.-M."/>
        </authorList>
    </citation>
    <scope>NUCLEOTIDE SEQUENCE</scope>
    <source>
        <strain evidence="2">AT0</strain>
        <tissue evidence="2">Leaf</tissue>
    </source>
</reference>
<comment type="caution">
    <text evidence="2">The sequence shown here is derived from an EMBL/GenBank/DDBJ whole genome shotgun (WGS) entry which is preliminary data.</text>
</comment>
<evidence type="ECO:0000256" key="1">
    <source>
        <dbReference type="SAM" id="Phobius"/>
    </source>
</evidence>
<dbReference type="Proteomes" id="UP000813462">
    <property type="component" value="Unassembled WGS sequence"/>
</dbReference>
<keyword evidence="1" id="KW-1133">Transmembrane helix</keyword>
<accession>A0A978VPJ0</accession>
<keyword evidence="1" id="KW-0472">Membrane</keyword>
<feature type="transmembrane region" description="Helical" evidence="1">
    <location>
        <begin position="112"/>
        <end position="131"/>
    </location>
</feature>
<dbReference type="EMBL" id="JAEACU010000003">
    <property type="protein sequence ID" value="KAH7537465.1"/>
    <property type="molecule type" value="Genomic_DNA"/>
</dbReference>
<sequence>MMTPVQGKSKRFLARISFFFGWLTAYGDRMKFGSTDGDQQIWSPRGSIAIGNPASHGNLRRASFSSYPELSSSFCYAVVLGNVFCIPHVGEAYERNILMIPLVPNSIKPKELVPAFTLFFFFFIIIFFPLYSDPSGIHQKLIHFLMGPCFNA</sequence>
<evidence type="ECO:0000313" key="2">
    <source>
        <dbReference type="EMBL" id="KAH7537465.1"/>
    </source>
</evidence>
<protein>
    <submittedName>
        <fullName evidence="2">Uncharacterized protein</fullName>
    </submittedName>
</protein>
<organism evidence="2 3">
    <name type="scientific">Ziziphus jujuba var. spinosa</name>
    <dbReference type="NCBI Taxonomy" id="714518"/>
    <lineage>
        <taxon>Eukaryota</taxon>
        <taxon>Viridiplantae</taxon>
        <taxon>Streptophyta</taxon>
        <taxon>Embryophyta</taxon>
        <taxon>Tracheophyta</taxon>
        <taxon>Spermatophyta</taxon>
        <taxon>Magnoliopsida</taxon>
        <taxon>eudicotyledons</taxon>
        <taxon>Gunneridae</taxon>
        <taxon>Pentapetalae</taxon>
        <taxon>rosids</taxon>
        <taxon>fabids</taxon>
        <taxon>Rosales</taxon>
        <taxon>Rhamnaceae</taxon>
        <taxon>Paliureae</taxon>
        <taxon>Ziziphus</taxon>
    </lineage>
</organism>
<gene>
    <name evidence="2" type="ORF">FEM48_Zijuj03G0095700</name>
</gene>